<keyword evidence="9" id="KW-1185">Reference proteome</keyword>
<dbReference type="PANTHER" id="PTHR32089:SF112">
    <property type="entry name" value="LYSOZYME-LIKE PROTEIN-RELATED"/>
    <property type="match status" value="1"/>
</dbReference>
<feature type="domain" description="Methyl-accepting transducer" evidence="6">
    <location>
        <begin position="306"/>
        <end position="556"/>
    </location>
</feature>
<organism evidence="8 9">
    <name type="scientific">Hydrogenispora ethanolica</name>
    <dbReference type="NCBI Taxonomy" id="1082276"/>
    <lineage>
        <taxon>Bacteria</taxon>
        <taxon>Bacillati</taxon>
        <taxon>Bacillota</taxon>
        <taxon>Hydrogenispora</taxon>
    </lineage>
</organism>
<dbReference type="Pfam" id="PF00672">
    <property type="entry name" value="HAMP"/>
    <property type="match status" value="1"/>
</dbReference>
<accession>A0A4R1S999</accession>
<feature type="transmembrane region" description="Helical" evidence="5">
    <location>
        <begin position="20"/>
        <end position="41"/>
    </location>
</feature>
<keyword evidence="4" id="KW-0175">Coiled coil</keyword>
<dbReference type="AlphaFoldDB" id="A0A4R1S999"/>
<dbReference type="SMART" id="SM00283">
    <property type="entry name" value="MA"/>
    <property type="match status" value="1"/>
</dbReference>
<evidence type="ECO:0000259" key="7">
    <source>
        <dbReference type="PROSITE" id="PS50885"/>
    </source>
</evidence>
<dbReference type="InterPro" id="IPR004089">
    <property type="entry name" value="MCPsignal_dom"/>
</dbReference>
<dbReference type="OrthoDB" id="9762005at2"/>
<name>A0A4R1S999_HYDET</name>
<reference evidence="8 9" key="1">
    <citation type="submission" date="2019-03" db="EMBL/GenBank/DDBJ databases">
        <title>Genomic Encyclopedia of Type Strains, Phase IV (KMG-IV): sequencing the most valuable type-strain genomes for metagenomic binning, comparative biology and taxonomic classification.</title>
        <authorList>
            <person name="Goeker M."/>
        </authorList>
    </citation>
    <scope>NUCLEOTIDE SEQUENCE [LARGE SCALE GENOMIC DNA]</scope>
    <source>
        <strain evidence="8 9">LX-B</strain>
    </source>
</reference>
<dbReference type="PANTHER" id="PTHR32089">
    <property type="entry name" value="METHYL-ACCEPTING CHEMOTAXIS PROTEIN MCPB"/>
    <property type="match status" value="1"/>
</dbReference>
<dbReference type="GO" id="GO:0007165">
    <property type="term" value="P:signal transduction"/>
    <property type="evidence" value="ECO:0007669"/>
    <property type="project" value="UniProtKB-KW"/>
</dbReference>
<evidence type="ECO:0000256" key="2">
    <source>
        <dbReference type="ARBA" id="ARBA00029447"/>
    </source>
</evidence>
<dbReference type="PROSITE" id="PS50111">
    <property type="entry name" value="CHEMOTAXIS_TRANSDUC_2"/>
    <property type="match status" value="1"/>
</dbReference>
<comment type="caution">
    <text evidence="8">The sequence shown here is derived from an EMBL/GenBank/DDBJ whole genome shotgun (WGS) entry which is preliminary data.</text>
</comment>
<feature type="coiled-coil region" evidence="4">
    <location>
        <begin position="510"/>
        <end position="537"/>
    </location>
</feature>
<dbReference type="Gene3D" id="1.10.287.950">
    <property type="entry name" value="Methyl-accepting chemotaxis protein"/>
    <property type="match status" value="1"/>
</dbReference>
<protein>
    <submittedName>
        <fullName evidence="8">Methyl-accepting chemotaxis protein</fullName>
    </submittedName>
</protein>
<dbReference type="SMART" id="SM00304">
    <property type="entry name" value="HAMP"/>
    <property type="match status" value="1"/>
</dbReference>
<evidence type="ECO:0000313" key="8">
    <source>
        <dbReference type="EMBL" id="TCL75082.1"/>
    </source>
</evidence>
<dbReference type="Proteomes" id="UP000295008">
    <property type="component" value="Unassembled WGS sequence"/>
</dbReference>
<comment type="similarity">
    <text evidence="2">Belongs to the methyl-accepting chemotaxis (MCP) protein family.</text>
</comment>
<dbReference type="GO" id="GO:0016020">
    <property type="term" value="C:membrane"/>
    <property type="evidence" value="ECO:0007669"/>
    <property type="project" value="InterPro"/>
</dbReference>
<keyword evidence="5" id="KW-1133">Transmembrane helix</keyword>
<gene>
    <name evidence="8" type="ORF">EDC14_100312</name>
</gene>
<dbReference type="CDD" id="cd06225">
    <property type="entry name" value="HAMP"/>
    <property type="match status" value="1"/>
</dbReference>
<dbReference type="PROSITE" id="PS50885">
    <property type="entry name" value="HAMP"/>
    <property type="match status" value="1"/>
</dbReference>
<dbReference type="Gene3D" id="6.10.340.10">
    <property type="match status" value="1"/>
</dbReference>
<dbReference type="InterPro" id="IPR003660">
    <property type="entry name" value="HAMP_dom"/>
</dbReference>
<feature type="domain" description="HAMP" evidence="7">
    <location>
        <begin position="234"/>
        <end position="287"/>
    </location>
</feature>
<dbReference type="Pfam" id="PF00015">
    <property type="entry name" value="MCPsignal"/>
    <property type="match status" value="1"/>
</dbReference>
<feature type="transmembrane region" description="Helical" evidence="5">
    <location>
        <begin position="210"/>
        <end position="233"/>
    </location>
</feature>
<evidence type="ECO:0000259" key="6">
    <source>
        <dbReference type="PROSITE" id="PS50111"/>
    </source>
</evidence>
<evidence type="ECO:0000256" key="3">
    <source>
        <dbReference type="PROSITE-ProRule" id="PRU00284"/>
    </source>
</evidence>
<evidence type="ECO:0000256" key="5">
    <source>
        <dbReference type="SAM" id="Phobius"/>
    </source>
</evidence>
<sequence length="592" mass="63440">MAEETVWGSMARRSLKAKLIGGLLLIVLVLGGVGIGSYIALRSVITQLNTMTETTIIANDLIAPALAIPEQLNQFFLLKKDESRQEISDNLAILQKDVDLLKTQVWDEDGAGLVDSLANIIQTYRERIDEAFNYLDKQQDSTAAAAAGDGADVKKIGGLVQNTIQGFHERSAEVKKTGGFIKDTVQELIATELNYYRKVKAMLDRRLNQLGFLILGILIVTAGLSTLLAGLYLTKITGTISRLAYAAQRIAAGDLRVEDVGVTSRDEIAILANSFNKMSENLQQLIGKIGASSAQVAVSARFLQESADQSTRASEQIAATIQQISLGATEQSHESQKTVDVVNELLAGNEKISANAGRVLETSEKATQAAALGNQKIAGLISQIGVIEEKFGAIQTVTDSLRQRSDEIGEILGAITQISSQTSLLSLNASIEAARAGEYGRGFAIVADEVKKLAEGSEQSVIDITQILEEIQRLSEQVAASILAGVKEVKNGNAVAQEARVAFQAIVNTSLEVEQQVKQMTEEIQKMVGEIKNVEGMSQTIATIAEESSASSEEVAAAAEEQTAGLEEILSSASTLSRMAVELRETVQQFSV</sequence>
<evidence type="ECO:0000313" key="9">
    <source>
        <dbReference type="Proteomes" id="UP000295008"/>
    </source>
</evidence>
<proteinExistence type="inferred from homology"/>
<dbReference type="SUPFAM" id="SSF58104">
    <property type="entry name" value="Methyl-accepting chemotaxis protein (MCP) signaling domain"/>
    <property type="match status" value="1"/>
</dbReference>
<keyword evidence="5" id="KW-0812">Transmembrane</keyword>
<dbReference type="RefSeq" id="WP_132012772.1">
    <property type="nucleotide sequence ID" value="NZ_SLUN01000003.1"/>
</dbReference>
<keyword evidence="5" id="KW-0472">Membrane</keyword>
<dbReference type="EMBL" id="SLUN01000003">
    <property type="protein sequence ID" value="TCL75082.1"/>
    <property type="molecule type" value="Genomic_DNA"/>
</dbReference>
<evidence type="ECO:0000256" key="1">
    <source>
        <dbReference type="ARBA" id="ARBA00023224"/>
    </source>
</evidence>
<evidence type="ECO:0000256" key="4">
    <source>
        <dbReference type="SAM" id="Coils"/>
    </source>
</evidence>
<keyword evidence="1 3" id="KW-0807">Transducer</keyword>